<proteinExistence type="predicted"/>
<dbReference type="AlphaFoldDB" id="A0A2H3L2D8"/>
<dbReference type="RefSeq" id="WP_097655425.1">
    <property type="nucleotide sequence ID" value="NZ_LYXE01000200.1"/>
</dbReference>
<comment type="caution">
    <text evidence="2">The sequence shown here is derived from an EMBL/GenBank/DDBJ whole genome shotgun (WGS) entry which is preliminary data.</text>
</comment>
<evidence type="ECO:0000313" key="2">
    <source>
        <dbReference type="EMBL" id="PDV96390.1"/>
    </source>
</evidence>
<dbReference type="Proteomes" id="UP000220922">
    <property type="component" value="Unassembled WGS sequence"/>
</dbReference>
<name>A0A2H3L2D8_9CHLR</name>
<accession>A0A2H3L2D8</accession>
<protein>
    <recommendedName>
        <fullName evidence="1">Circularly permuted ATP-grasp type 2 domain-containing protein</fullName>
    </recommendedName>
</protein>
<gene>
    <name evidence="2" type="ORF">A9Q02_06740</name>
</gene>
<keyword evidence="3" id="KW-1185">Reference proteome</keyword>
<evidence type="ECO:0000313" key="3">
    <source>
        <dbReference type="Proteomes" id="UP000220922"/>
    </source>
</evidence>
<reference evidence="2 3" key="1">
    <citation type="submission" date="2016-05" db="EMBL/GenBank/DDBJ databases">
        <authorList>
            <person name="Lavstsen T."/>
            <person name="Jespersen J.S."/>
        </authorList>
    </citation>
    <scope>NUCLEOTIDE SEQUENCE [LARGE SCALE GENOMIC DNA]</scope>
    <source>
        <strain evidence="2 3">B7-9</strain>
    </source>
</reference>
<dbReference type="SUPFAM" id="SSF56059">
    <property type="entry name" value="Glutathione synthetase ATP-binding domain-like"/>
    <property type="match status" value="1"/>
</dbReference>
<organism evidence="2 3">
    <name type="scientific">Candidatus Chloroploca asiatica</name>
    <dbReference type="NCBI Taxonomy" id="1506545"/>
    <lineage>
        <taxon>Bacteria</taxon>
        <taxon>Bacillati</taxon>
        <taxon>Chloroflexota</taxon>
        <taxon>Chloroflexia</taxon>
        <taxon>Chloroflexales</taxon>
        <taxon>Chloroflexineae</taxon>
        <taxon>Oscillochloridaceae</taxon>
        <taxon>Candidatus Chloroploca</taxon>
    </lineage>
</organism>
<evidence type="ECO:0000259" key="1">
    <source>
        <dbReference type="Pfam" id="PF14403"/>
    </source>
</evidence>
<sequence>MSLSAAIDAYHRLLSPELATASWAHLTSAMRERQLYFGDRPLTTVLRPRLVSETQYAWLQQGVNLVAEAARTVVAPAREGGAAGQAVRDILLLTPQEEALLAMHPGYLEPSAHSRMDTFLTVDGTSLQFVEYNAESPAAIAYEDLLSEVFLATPVMQEFMRHYTLRALPARHRLLETLLASWREAGSPGGEPTVAIVDWYGLPTATEFVLFADFFAAHGLTAVICSPDELQFREGQLLAEVAGKTTPVTIVFKRVLTTEFLLHYGDAALDHPLVQAYAAGACVIVNSFQAKLLHKKSLFALLSDAQFTSALSQAQQAALAAHIPWTRVVRPGSTTYQDEHIDLLPFIRENRDRLLLKPNDDYGGKGITIGWEASRDEWEAALTAALREPFVVQERVQIAYEPYPTLVDGKVEITQRLVDTDPFLFGSHVEGSLCRLSTVTLLNVTAGGGSTVPVFVIEA</sequence>
<dbReference type="Pfam" id="PF14403">
    <property type="entry name" value="CP_ATPgrasp_2"/>
    <property type="match status" value="1"/>
</dbReference>
<dbReference type="Gene3D" id="3.30.1490.270">
    <property type="match status" value="1"/>
</dbReference>
<dbReference type="EMBL" id="LYXE01000200">
    <property type="protein sequence ID" value="PDV96390.1"/>
    <property type="molecule type" value="Genomic_DNA"/>
</dbReference>
<dbReference type="InterPro" id="IPR025841">
    <property type="entry name" value="CP_ATPgrasp_2"/>
</dbReference>
<feature type="domain" description="Circularly permuted ATP-grasp type 2" evidence="1">
    <location>
        <begin position="130"/>
        <end position="435"/>
    </location>
</feature>
<dbReference type="OrthoDB" id="9771802at2"/>